<dbReference type="Pfam" id="PF00356">
    <property type="entry name" value="LacI"/>
    <property type="match status" value="1"/>
</dbReference>
<dbReference type="InterPro" id="IPR000843">
    <property type="entry name" value="HTH_LacI"/>
</dbReference>
<keyword evidence="7" id="KW-1185">Reference proteome</keyword>
<sequence length="341" mass="38507">MTKKPVTIKEIAKEAGVSIATVSMIFNNKDKSISQATREKVLEIAKEKDYIPNSMARSLVTRQSRTLGLVLPDIVNPFFPEIARGAEDKARQARYSIIICNTDDNLEQEDKYIDILTEKMVDGIIFAHSADRKDIARESRKYRMPIVLIDRDYAMPNVMGKVLIDNQKASCKGVNYLLEKGYKKIAYIAGSMNTQTAKDRLDGYKNALAQNKITYDNHYVKIGEYKSQWGMEATRQLLEENIPFDAIFCGNDLIAIGAMKALKEASLRVPEDVGIMGFDDIYVASMVEPELTTIKQPIYEMGYRAAEILIDGIENKEQPRNKSSEGRKIILDTELIVRKSS</sequence>
<name>A0AAE3KZI7_9FIRM</name>
<dbReference type="PANTHER" id="PTHR30146:SF148">
    <property type="entry name" value="HTH-TYPE TRANSCRIPTIONAL REPRESSOR PURR-RELATED"/>
    <property type="match status" value="1"/>
</dbReference>
<evidence type="ECO:0000256" key="3">
    <source>
        <dbReference type="ARBA" id="ARBA00023125"/>
    </source>
</evidence>
<proteinExistence type="predicted"/>
<protein>
    <submittedName>
        <fullName evidence="6">LacI family transcriptional regulator</fullName>
    </submittedName>
</protein>
<accession>A0AAE3KZI7</accession>
<reference evidence="6" key="1">
    <citation type="submission" date="2022-07" db="EMBL/GenBank/DDBJ databases">
        <title>Enhanced cultured diversity of the mouse gut microbiota enables custom-made synthetic communities.</title>
        <authorList>
            <person name="Afrizal A."/>
        </authorList>
    </citation>
    <scope>NUCLEOTIDE SEQUENCE</scope>
    <source>
        <strain evidence="6">DSM 28593</strain>
    </source>
</reference>
<keyword evidence="1" id="KW-0678">Repressor</keyword>
<dbReference type="SUPFAM" id="SSF53822">
    <property type="entry name" value="Periplasmic binding protein-like I"/>
    <property type="match status" value="1"/>
</dbReference>
<dbReference type="InterPro" id="IPR028082">
    <property type="entry name" value="Peripla_BP_I"/>
</dbReference>
<dbReference type="CDD" id="cd01392">
    <property type="entry name" value="HTH_LacI"/>
    <property type="match status" value="1"/>
</dbReference>
<comment type="caution">
    <text evidence="6">The sequence shown here is derived from an EMBL/GenBank/DDBJ whole genome shotgun (WGS) entry which is preliminary data.</text>
</comment>
<dbReference type="Gene3D" id="3.40.50.2300">
    <property type="match status" value="2"/>
</dbReference>
<keyword evidence="4" id="KW-0804">Transcription</keyword>
<dbReference type="EMBL" id="JANKAS010000003">
    <property type="protein sequence ID" value="MCR1898352.1"/>
    <property type="molecule type" value="Genomic_DNA"/>
</dbReference>
<dbReference type="InterPro" id="IPR010982">
    <property type="entry name" value="Lambda_DNA-bd_dom_sf"/>
</dbReference>
<dbReference type="PANTHER" id="PTHR30146">
    <property type="entry name" value="LACI-RELATED TRANSCRIPTIONAL REPRESSOR"/>
    <property type="match status" value="1"/>
</dbReference>
<feature type="domain" description="HTH lacI-type" evidence="5">
    <location>
        <begin position="6"/>
        <end position="61"/>
    </location>
</feature>
<dbReference type="SMART" id="SM00354">
    <property type="entry name" value="HTH_LACI"/>
    <property type="match status" value="1"/>
</dbReference>
<dbReference type="SUPFAM" id="SSF47413">
    <property type="entry name" value="lambda repressor-like DNA-binding domains"/>
    <property type="match status" value="1"/>
</dbReference>
<dbReference type="InterPro" id="IPR001761">
    <property type="entry name" value="Peripla_BP/Lac1_sug-bd_dom"/>
</dbReference>
<dbReference type="Proteomes" id="UP001205748">
    <property type="component" value="Unassembled WGS sequence"/>
</dbReference>
<organism evidence="6 7">
    <name type="scientific">Irregularibacter muris</name>
    <dbReference type="NCBI Taxonomy" id="1796619"/>
    <lineage>
        <taxon>Bacteria</taxon>
        <taxon>Bacillati</taxon>
        <taxon>Bacillota</taxon>
        <taxon>Clostridia</taxon>
        <taxon>Eubacteriales</taxon>
        <taxon>Eubacteriaceae</taxon>
        <taxon>Irregularibacter</taxon>
    </lineage>
</organism>
<keyword evidence="2" id="KW-0805">Transcription regulation</keyword>
<dbReference type="AlphaFoldDB" id="A0AAE3KZI7"/>
<evidence type="ECO:0000313" key="7">
    <source>
        <dbReference type="Proteomes" id="UP001205748"/>
    </source>
</evidence>
<dbReference type="PROSITE" id="PS50932">
    <property type="entry name" value="HTH_LACI_2"/>
    <property type="match status" value="1"/>
</dbReference>
<evidence type="ECO:0000256" key="4">
    <source>
        <dbReference type="ARBA" id="ARBA00023163"/>
    </source>
</evidence>
<keyword evidence="3" id="KW-0238">DNA-binding</keyword>
<evidence type="ECO:0000259" key="5">
    <source>
        <dbReference type="PROSITE" id="PS50932"/>
    </source>
</evidence>
<evidence type="ECO:0000256" key="2">
    <source>
        <dbReference type="ARBA" id="ARBA00023015"/>
    </source>
</evidence>
<dbReference type="RefSeq" id="WP_257529823.1">
    <property type="nucleotide sequence ID" value="NZ_JANKAS010000003.1"/>
</dbReference>
<evidence type="ECO:0000313" key="6">
    <source>
        <dbReference type="EMBL" id="MCR1898352.1"/>
    </source>
</evidence>
<dbReference type="GO" id="GO:0003700">
    <property type="term" value="F:DNA-binding transcription factor activity"/>
    <property type="evidence" value="ECO:0007669"/>
    <property type="project" value="TreeGrafter"/>
</dbReference>
<dbReference type="Pfam" id="PF00532">
    <property type="entry name" value="Peripla_BP_1"/>
    <property type="match status" value="1"/>
</dbReference>
<dbReference type="Gene3D" id="1.10.260.40">
    <property type="entry name" value="lambda repressor-like DNA-binding domains"/>
    <property type="match status" value="1"/>
</dbReference>
<dbReference type="GO" id="GO:0000976">
    <property type="term" value="F:transcription cis-regulatory region binding"/>
    <property type="evidence" value="ECO:0007669"/>
    <property type="project" value="TreeGrafter"/>
</dbReference>
<evidence type="ECO:0000256" key="1">
    <source>
        <dbReference type="ARBA" id="ARBA00022491"/>
    </source>
</evidence>
<gene>
    <name evidence="6" type="ORF">NSA47_05035</name>
</gene>
<dbReference type="CDD" id="cd06267">
    <property type="entry name" value="PBP1_LacI_sugar_binding-like"/>
    <property type="match status" value="1"/>
</dbReference>